<dbReference type="PANTHER" id="PTHR43065">
    <property type="entry name" value="SENSOR HISTIDINE KINASE"/>
    <property type="match status" value="1"/>
</dbReference>
<dbReference type="Gene3D" id="1.10.287.130">
    <property type="match status" value="1"/>
</dbReference>
<evidence type="ECO:0000256" key="11">
    <source>
        <dbReference type="SAM" id="Phobius"/>
    </source>
</evidence>
<dbReference type="GO" id="GO:0000155">
    <property type="term" value="F:phosphorelay sensor kinase activity"/>
    <property type="evidence" value="ECO:0007669"/>
    <property type="project" value="InterPro"/>
</dbReference>
<keyword evidence="8" id="KW-0902">Two-component regulatory system</keyword>
<name>Q114Y4_TRIEI</name>
<dbReference type="InterPro" id="IPR042240">
    <property type="entry name" value="CHASE_sf"/>
</dbReference>
<keyword evidence="7 11" id="KW-1133">Transmembrane helix</keyword>
<evidence type="ECO:0000256" key="7">
    <source>
        <dbReference type="ARBA" id="ARBA00022989"/>
    </source>
</evidence>
<dbReference type="Gene3D" id="3.30.565.10">
    <property type="entry name" value="Histidine kinase-like ATPase, C-terminal domain"/>
    <property type="match status" value="1"/>
</dbReference>
<evidence type="ECO:0000256" key="1">
    <source>
        <dbReference type="ARBA" id="ARBA00000085"/>
    </source>
</evidence>
<keyword evidence="4" id="KW-0597">Phosphoprotein</keyword>
<dbReference type="InterPro" id="IPR006189">
    <property type="entry name" value="CHASE_dom"/>
</dbReference>
<dbReference type="STRING" id="203124.Tery_1669"/>
<dbReference type="GO" id="GO:0016020">
    <property type="term" value="C:membrane"/>
    <property type="evidence" value="ECO:0007669"/>
    <property type="project" value="UniProtKB-SubCell"/>
</dbReference>
<dbReference type="InterPro" id="IPR005467">
    <property type="entry name" value="His_kinase_dom"/>
</dbReference>
<feature type="domain" description="CHASE" evidence="13">
    <location>
        <begin position="76"/>
        <end position="252"/>
    </location>
</feature>
<comment type="catalytic activity">
    <reaction evidence="1">
        <text>ATP + protein L-histidine = ADP + protein N-phospho-L-histidine.</text>
        <dbReference type="EC" id="2.7.13.3"/>
    </reaction>
</comment>
<dbReference type="EMBL" id="CP000393">
    <property type="protein sequence ID" value="ABG50940.1"/>
    <property type="molecule type" value="Genomic_DNA"/>
</dbReference>
<feature type="coiled-coil region" evidence="10">
    <location>
        <begin position="375"/>
        <end position="409"/>
    </location>
</feature>
<proteinExistence type="predicted"/>
<dbReference type="AlphaFoldDB" id="Q114Y4"/>
<dbReference type="PROSITE" id="PS50839">
    <property type="entry name" value="CHASE"/>
    <property type="match status" value="1"/>
</dbReference>
<keyword evidence="10" id="KW-0175">Coiled coil</keyword>
<dbReference type="PANTHER" id="PTHR43065:SF50">
    <property type="entry name" value="HISTIDINE KINASE"/>
    <property type="match status" value="1"/>
</dbReference>
<dbReference type="SUPFAM" id="SSF55874">
    <property type="entry name" value="ATPase domain of HSP90 chaperone/DNA topoisomerase II/histidine kinase"/>
    <property type="match status" value="1"/>
</dbReference>
<dbReference type="PROSITE" id="PS50109">
    <property type="entry name" value="HIS_KIN"/>
    <property type="match status" value="1"/>
</dbReference>
<dbReference type="SMART" id="SM01079">
    <property type="entry name" value="CHASE"/>
    <property type="match status" value="1"/>
</dbReference>
<feature type="transmembrane region" description="Helical" evidence="11">
    <location>
        <begin position="356"/>
        <end position="374"/>
    </location>
</feature>
<evidence type="ECO:0000256" key="2">
    <source>
        <dbReference type="ARBA" id="ARBA00004370"/>
    </source>
</evidence>
<evidence type="ECO:0000256" key="5">
    <source>
        <dbReference type="ARBA" id="ARBA00022692"/>
    </source>
</evidence>
<evidence type="ECO:0000256" key="4">
    <source>
        <dbReference type="ARBA" id="ARBA00022553"/>
    </source>
</evidence>
<gene>
    <name evidence="14" type="ordered locus">Tery_1669</name>
</gene>
<dbReference type="SUPFAM" id="SSF47384">
    <property type="entry name" value="Homodimeric domain of signal transducing histidine kinase"/>
    <property type="match status" value="1"/>
</dbReference>
<dbReference type="OrthoDB" id="569699at2"/>
<evidence type="ECO:0000256" key="10">
    <source>
        <dbReference type="SAM" id="Coils"/>
    </source>
</evidence>
<evidence type="ECO:0000259" key="12">
    <source>
        <dbReference type="PROSITE" id="PS50109"/>
    </source>
</evidence>
<accession>Q114Y4</accession>
<dbReference type="InterPro" id="IPR036097">
    <property type="entry name" value="HisK_dim/P_sf"/>
</dbReference>
<protein>
    <recommendedName>
        <fullName evidence="3">histidine kinase</fullName>
        <ecNumber evidence="3">2.7.13.3</ecNumber>
    </recommendedName>
</protein>
<evidence type="ECO:0000256" key="3">
    <source>
        <dbReference type="ARBA" id="ARBA00012438"/>
    </source>
</evidence>
<dbReference type="RefSeq" id="WP_011611315.1">
    <property type="nucleotide sequence ID" value="NC_008312.1"/>
</dbReference>
<dbReference type="InterPro" id="IPR036890">
    <property type="entry name" value="HATPase_C_sf"/>
</dbReference>
<evidence type="ECO:0000256" key="8">
    <source>
        <dbReference type="ARBA" id="ARBA00023012"/>
    </source>
</evidence>
<feature type="domain" description="Histidine kinase" evidence="12">
    <location>
        <begin position="418"/>
        <end position="673"/>
    </location>
</feature>
<dbReference type="eggNOG" id="COG4191">
    <property type="taxonomic scope" value="Bacteria"/>
</dbReference>
<dbReference type="eggNOG" id="COG3614">
    <property type="taxonomic scope" value="Bacteria"/>
</dbReference>
<dbReference type="EC" id="2.7.13.3" evidence="3"/>
<evidence type="ECO:0000259" key="13">
    <source>
        <dbReference type="PROSITE" id="PS50839"/>
    </source>
</evidence>
<dbReference type="InterPro" id="IPR003661">
    <property type="entry name" value="HisK_dim/P_dom"/>
</dbReference>
<comment type="subcellular location">
    <subcellularLocation>
        <location evidence="2">Membrane</location>
    </subcellularLocation>
</comment>
<dbReference type="InterPro" id="IPR003594">
    <property type="entry name" value="HATPase_dom"/>
</dbReference>
<evidence type="ECO:0000256" key="6">
    <source>
        <dbReference type="ARBA" id="ARBA00022777"/>
    </source>
</evidence>
<keyword evidence="5 11" id="KW-0812">Transmembrane</keyword>
<feature type="transmembrane region" description="Helical" evidence="11">
    <location>
        <begin position="12"/>
        <end position="33"/>
    </location>
</feature>
<dbReference type="CDD" id="cd00082">
    <property type="entry name" value="HisKA"/>
    <property type="match status" value="1"/>
</dbReference>
<keyword evidence="6 14" id="KW-0808">Transferase</keyword>
<evidence type="ECO:0000256" key="9">
    <source>
        <dbReference type="ARBA" id="ARBA00023136"/>
    </source>
</evidence>
<dbReference type="InterPro" id="IPR004358">
    <property type="entry name" value="Sig_transdc_His_kin-like_C"/>
</dbReference>
<evidence type="ECO:0000313" key="14">
    <source>
        <dbReference type="EMBL" id="ABG50940.1"/>
    </source>
</evidence>
<keyword evidence="6 14" id="KW-0418">Kinase</keyword>
<reference evidence="14" key="1">
    <citation type="submission" date="2006-06" db="EMBL/GenBank/DDBJ databases">
        <title>Complete sequence of Trichodesmium erythraeum IMS101.</title>
        <authorList>
            <consortium name="US DOE Joint Genome Institute"/>
            <person name="Copeland A."/>
            <person name="Lucas S."/>
            <person name="Lapidus A."/>
            <person name="Barry K."/>
            <person name="Detter J.C."/>
            <person name="Glavina del Rio T."/>
            <person name="Hammon N."/>
            <person name="Israni S."/>
            <person name="Dalin E."/>
            <person name="Tice H."/>
            <person name="Pitluck S."/>
            <person name="Kiss H."/>
            <person name="Munk A.C."/>
            <person name="Brettin T."/>
            <person name="Bruce D."/>
            <person name="Han C."/>
            <person name="Tapia R."/>
            <person name="Gilna P."/>
            <person name="Schmutz J."/>
            <person name="Larimer F."/>
            <person name="Land M."/>
            <person name="Hauser L."/>
            <person name="Kyrpides N."/>
            <person name="Kim E."/>
            <person name="Richardson P."/>
        </authorList>
    </citation>
    <scope>NUCLEOTIDE SEQUENCE [LARGE SCALE GENOMIC DNA]</scope>
    <source>
        <strain evidence="14">IMS101</strain>
    </source>
</reference>
<dbReference type="PRINTS" id="PR00344">
    <property type="entry name" value="BCTRLSENSOR"/>
</dbReference>
<dbReference type="KEGG" id="ter:Tery_1669"/>
<dbReference type="SMART" id="SM00387">
    <property type="entry name" value="HATPase_c"/>
    <property type="match status" value="1"/>
</dbReference>
<dbReference type="Gene3D" id="3.30.450.350">
    <property type="entry name" value="CHASE domain"/>
    <property type="match status" value="1"/>
</dbReference>
<dbReference type="HOGENOM" id="CLU_000445_114_39_3"/>
<keyword evidence="9 11" id="KW-0472">Membrane</keyword>
<sequence length="675" mass="76140">MMRKLLYLLKQYQGTGVVGLIGITFSITAMLIVDNWELAIDKEQFQQQSTVLVNEFQRQLDGYNQLTRSVGTFLNMSQELTREEFEELTSPLLPYYDGFLALGWSQKVKNQERSLYEQKLQAQGIINFKISERNHKGNQVLAGDRSTYFPTTYIEPLDRWQNYIGWDAAADRKRLLSIEKAERTGVTVSTPLVQLENGEPGFVLYYPVFGSKNLNSQSLESEKLDSNRELQGVVFGFYEVMTWVEKAIKNLNLNGLNFYLYSLPEDQLDSALNKTAITATDYFLVAYKDDSQSLTASPQVANLALIDSPKEQRSHLCRYSDEWQFCIRSIHVGQQEFSLLILPASNRSITVWSSEIVLVLGLLVTASLVMYFLISHQATLKIETKNRKLEKLVQEIQQTKLQLVQTEKMSSLGLLIAGVAHEIKNPISFISGNIKYASHYFQDLLNLIQLYQVEYPSPTPKIEAAIEDIGLDFIVQDLPKLLNSMNVGSTRLHEIVLSLRNFSRSDESKVKEVDIHTGIESTLMILAHRLKTQLAHPEIMVTKNYGNLPLIECYAGKLNQVFMNILANAIDALEDSILVGELKERSPIISIKTAQLNTEWITIQIADNGPGIAPDIKTQLFNPFFTTKPVGKGTGLGLSISYDIICDQHQGHLLCSSEEGKGTEFIIKLPIALST</sequence>
<dbReference type="Pfam" id="PF02518">
    <property type="entry name" value="HATPase_c"/>
    <property type="match status" value="1"/>
</dbReference>
<organism evidence="14">
    <name type="scientific">Trichodesmium erythraeum (strain IMS101)</name>
    <dbReference type="NCBI Taxonomy" id="203124"/>
    <lineage>
        <taxon>Bacteria</taxon>
        <taxon>Bacillati</taxon>
        <taxon>Cyanobacteriota</taxon>
        <taxon>Cyanophyceae</taxon>
        <taxon>Oscillatoriophycideae</taxon>
        <taxon>Oscillatoriales</taxon>
        <taxon>Microcoleaceae</taxon>
        <taxon>Trichodesmium</taxon>
    </lineage>
</organism>
<dbReference type="Pfam" id="PF03924">
    <property type="entry name" value="CHASE"/>
    <property type="match status" value="1"/>
</dbReference>